<keyword evidence="4" id="KW-0804">Transcription</keyword>
<dbReference type="GO" id="GO:0003677">
    <property type="term" value="F:DNA binding"/>
    <property type="evidence" value="ECO:0007669"/>
    <property type="project" value="UniProtKB-KW"/>
</dbReference>
<dbReference type="InterPro" id="IPR051127">
    <property type="entry name" value="Fungal_SecMet_Regulators"/>
</dbReference>
<dbReference type="PROSITE" id="PS00463">
    <property type="entry name" value="ZN2_CY6_FUNGAL_1"/>
    <property type="match status" value="1"/>
</dbReference>
<accession>A0A1V6XFP3</accession>
<keyword evidence="9" id="KW-1185">Reference proteome</keyword>
<dbReference type="SMART" id="SM00066">
    <property type="entry name" value="GAL4"/>
    <property type="match status" value="1"/>
</dbReference>
<dbReference type="OMA" id="FRACKHC"/>
<dbReference type="GO" id="GO:0008270">
    <property type="term" value="F:zinc ion binding"/>
    <property type="evidence" value="ECO:0007669"/>
    <property type="project" value="InterPro"/>
</dbReference>
<keyword evidence="2" id="KW-0805">Transcription regulation</keyword>
<proteinExistence type="predicted"/>
<dbReference type="STRING" id="60175.A0A1V6XFP3"/>
<protein>
    <recommendedName>
        <fullName evidence="7">Zn(2)-C6 fungal-type domain-containing protein</fullName>
    </recommendedName>
</protein>
<dbReference type="AlphaFoldDB" id="A0A1V6XFP3"/>
<dbReference type="Pfam" id="PF04082">
    <property type="entry name" value="Fungal_trans"/>
    <property type="match status" value="1"/>
</dbReference>
<dbReference type="CDD" id="cd00067">
    <property type="entry name" value="GAL4"/>
    <property type="match status" value="1"/>
</dbReference>
<evidence type="ECO:0000256" key="2">
    <source>
        <dbReference type="ARBA" id="ARBA00023015"/>
    </source>
</evidence>
<evidence type="ECO:0000313" key="8">
    <source>
        <dbReference type="EMBL" id="OQE73964.1"/>
    </source>
</evidence>
<evidence type="ECO:0000313" key="9">
    <source>
        <dbReference type="Proteomes" id="UP000191691"/>
    </source>
</evidence>
<dbReference type="PANTHER" id="PTHR47424:SF6">
    <property type="entry name" value="PROLINE UTILIZATION TRANS-ACTIVATOR"/>
    <property type="match status" value="1"/>
</dbReference>
<dbReference type="GO" id="GO:0000981">
    <property type="term" value="F:DNA-binding transcription factor activity, RNA polymerase II-specific"/>
    <property type="evidence" value="ECO:0007669"/>
    <property type="project" value="InterPro"/>
</dbReference>
<reference evidence="9" key="1">
    <citation type="journal article" date="2017" name="Nat. Microbiol.">
        <title>Global analysis of biosynthetic gene clusters reveals vast potential of secondary metabolite production in Penicillium species.</title>
        <authorList>
            <person name="Nielsen J.C."/>
            <person name="Grijseels S."/>
            <person name="Prigent S."/>
            <person name="Ji B."/>
            <person name="Dainat J."/>
            <person name="Nielsen K.F."/>
            <person name="Frisvad J.C."/>
            <person name="Workman M."/>
            <person name="Nielsen J."/>
        </authorList>
    </citation>
    <scope>NUCLEOTIDE SEQUENCE [LARGE SCALE GENOMIC DNA]</scope>
    <source>
        <strain evidence="9">IBT 13039</strain>
    </source>
</reference>
<evidence type="ECO:0000256" key="5">
    <source>
        <dbReference type="ARBA" id="ARBA00023242"/>
    </source>
</evidence>
<dbReference type="GO" id="GO:0006351">
    <property type="term" value="P:DNA-templated transcription"/>
    <property type="evidence" value="ECO:0007669"/>
    <property type="project" value="InterPro"/>
</dbReference>
<dbReference type="InterPro" id="IPR007219">
    <property type="entry name" value="XnlR_reg_dom"/>
</dbReference>
<evidence type="ECO:0000256" key="4">
    <source>
        <dbReference type="ARBA" id="ARBA00023163"/>
    </source>
</evidence>
<dbReference type="PANTHER" id="PTHR47424">
    <property type="entry name" value="REGULATORY PROTEIN GAL4"/>
    <property type="match status" value="1"/>
</dbReference>
<evidence type="ECO:0000256" key="3">
    <source>
        <dbReference type="ARBA" id="ARBA00023125"/>
    </source>
</evidence>
<evidence type="ECO:0000259" key="7">
    <source>
        <dbReference type="PROSITE" id="PS00463"/>
    </source>
</evidence>
<dbReference type="Proteomes" id="UP000191691">
    <property type="component" value="Unassembled WGS sequence"/>
</dbReference>
<gene>
    <name evidence="8" type="ORF">PENNAL_c0085G10773</name>
</gene>
<feature type="domain" description="Zn(2)-C6 fungal-type" evidence="7">
    <location>
        <begin position="26"/>
        <end position="55"/>
    </location>
</feature>
<sequence>MPPPTRPSKRHRPHVPLDKRKRAIRACITCRDGKKKCILTSANQCQSCTRAGQVCIFEPKPTNREDALFQESLKWNNPVWEAVAMDVSRSFHERFPGVELDSEKFSVVLKLFQEAVQRNEQGLLPETNSAGGESLTSTHQISPSRVNMESQSIGPSATEMVDSSPSASHASFLAAVSDTIASVHIKAQDSPVHLSSLAQEEDDSVLNTILNHLPPYEDAQVLVDVFFTFLESNWYYFDEKWFRNLLTEMYMNKACATQQKKCTTICLVFLVLGLGSTFEHLSRAVNLLNTDRGIPGSTLFVQATKLMPRVIAANSVESAICCLLTSLYLLATEDIPHHHIYLGLALNLAVGLWLHRTEIGNHETPRAHEMKVRLFWTIYSIERQTSVIMGLPTMLQLKDITVSLPQKRQDLDQTGSQRADRLVAFITLTMVMDEIINAGPIEQSSTTYEWACCKLESWKKSVPAHFLLAQESTFRANAHLDIVYNMIWVNIGRGATLRLVRRRLYPIMADSRSSECDKIYLRSQKLAERCKESAIIVVNWIGQLHSRNLLATFSFTDIHTCSSAVIVLLLHVLLRPSYHQLLPISCGIEALGFMANGSTLAMNALRLVERLQEGVYKATGMAGRDGILDQQLSSLATPDQNSSPSDTLNLARDFPHVAAANDTSYYNTAPDIAPFDLNLLADLDPSLLEYSEQYLTLFGFDGFDSTFDPNFSM</sequence>
<keyword evidence="5" id="KW-0539">Nucleus</keyword>
<dbReference type="SMART" id="SM00906">
    <property type="entry name" value="Fungal_trans"/>
    <property type="match status" value="1"/>
</dbReference>
<keyword evidence="3" id="KW-0238">DNA-binding</keyword>
<evidence type="ECO:0000256" key="1">
    <source>
        <dbReference type="ARBA" id="ARBA00022723"/>
    </source>
</evidence>
<organism evidence="8 9">
    <name type="scientific">Penicillium nalgiovense</name>
    <dbReference type="NCBI Taxonomy" id="60175"/>
    <lineage>
        <taxon>Eukaryota</taxon>
        <taxon>Fungi</taxon>
        <taxon>Dikarya</taxon>
        <taxon>Ascomycota</taxon>
        <taxon>Pezizomycotina</taxon>
        <taxon>Eurotiomycetes</taxon>
        <taxon>Eurotiomycetidae</taxon>
        <taxon>Eurotiales</taxon>
        <taxon>Aspergillaceae</taxon>
        <taxon>Penicillium</taxon>
    </lineage>
</organism>
<dbReference type="InterPro" id="IPR036864">
    <property type="entry name" value="Zn2-C6_fun-type_DNA-bd_sf"/>
</dbReference>
<comment type="caution">
    <text evidence="8">The sequence shown here is derived from an EMBL/GenBank/DDBJ whole genome shotgun (WGS) entry which is preliminary data.</text>
</comment>
<evidence type="ECO:0000256" key="6">
    <source>
        <dbReference type="SAM" id="MobiDB-lite"/>
    </source>
</evidence>
<feature type="region of interest" description="Disordered" evidence="6">
    <location>
        <begin position="124"/>
        <end position="150"/>
    </location>
</feature>
<name>A0A1V6XFP3_PENNA</name>
<keyword evidence="1" id="KW-0479">Metal-binding</keyword>
<dbReference type="CDD" id="cd12148">
    <property type="entry name" value="fungal_TF_MHR"/>
    <property type="match status" value="1"/>
</dbReference>
<dbReference type="EMBL" id="MOOB01000085">
    <property type="protein sequence ID" value="OQE73964.1"/>
    <property type="molecule type" value="Genomic_DNA"/>
</dbReference>
<dbReference type="Gene3D" id="4.10.240.10">
    <property type="entry name" value="Zn(2)-C6 fungal-type DNA-binding domain"/>
    <property type="match status" value="1"/>
</dbReference>
<dbReference type="InterPro" id="IPR001138">
    <property type="entry name" value="Zn2Cys6_DnaBD"/>
</dbReference>
<dbReference type="SUPFAM" id="SSF57701">
    <property type="entry name" value="Zn2/Cys6 DNA-binding domain"/>
    <property type="match status" value="1"/>
</dbReference>